<proteinExistence type="evidence at transcript level"/>
<sequence length="599" mass="69333">DDRISQCMYMFASISSHQFKSSLFSQKERIQSEQRLKSTSIAENESITTAKNRESRNLEQIKRKNVRRLIKRMKSKQIPFVAKRQQVLKHPSSYPIVKQTVSSENVRCVVESLRDEKYVINTKSFDSKAIEQTLTSPIYTNHTADDNSLNPTQNSNKDLPITIEEDSSSIIENKVRMQKPLSNYSTINSDDNFVIIMDGTPAHVEIKYAKQHSPFPNEQIILGDFAEGEKTPDKHDSYVKANNRATVFKTQIKVPTNQSNIGDNMKTSTLHYSQRNQEQIMDLSLKDNSNVSNQKPIFTPCQKELSYVSKYHDHSFMQEHAYLESLFSTSLRNKQEMSNITRVNFYSRYPQLHSRNKYIPELNALRKKCLPSFMPSEVCSSSFTLDRETHTHPSDMMNCFPNQLYENYLKPEIYDFPTSPYNHTQQQKLTCVLQTQKTYSVYNLDLQQPLYYPLHQNLHYFPPQYRSKNSSTGLGPFENQQLCDVANPIPQFTFAEPKPTSLPPTPRIPDDGNPNNFPFSSPNLRNTLKKFTTPFEISPFYLNTSQPELSIKSEFLTDVNTPHYVPCPNTTLAEHMTNNFSTPELHMNTHPPHLRRNYI</sequence>
<protein>
    <submittedName>
        <fullName evidence="1">Uncharacterized protein</fullName>
    </submittedName>
</protein>
<dbReference type="EMBL" id="GAMC01004039">
    <property type="protein sequence ID" value="JAC02517.1"/>
    <property type="molecule type" value="mRNA"/>
</dbReference>
<evidence type="ECO:0000313" key="1">
    <source>
        <dbReference type="EMBL" id="JAC02517.1"/>
    </source>
</evidence>
<name>W8C6U5_CERCA</name>
<organism evidence="1">
    <name type="scientific">Ceratitis capitata</name>
    <name type="common">Mediterranean fruit fly</name>
    <name type="synonym">Tephritis capitata</name>
    <dbReference type="NCBI Taxonomy" id="7213"/>
    <lineage>
        <taxon>Eukaryota</taxon>
        <taxon>Metazoa</taxon>
        <taxon>Ecdysozoa</taxon>
        <taxon>Arthropoda</taxon>
        <taxon>Hexapoda</taxon>
        <taxon>Insecta</taxon>
        <taxon>Pterygota</taxon>
        <taxon>Neoptera</taxon>
        <taxon>Endopterygota</taxon>
        <taxon>Diptera</taxon>
        <taxon>Brachycera</taxon>
        <taxon>Muscomorpha</taxon>
        <taxon>Tephritoidea</taxon>
        <taxon>Tephritidae</taxon>
        <taxon>Ceratitis</taxon>
        <taxon>Ceratitis</taxon>
    </lineage>
</organism>
<reference evidence="1" key="2">
    <citation type="journal article" date="2014" name="BMC Genomics">
        <title>A genomic perspective to assessing quality of mass-reared SIT flies used in Mediterranean fruit fly (Ceratitis capitata) eradication in California.</title>
        <authorList>
            <person name="Calla B."/>
            <person name="Hall B."/>
            <person name="Hou S."/>
            <person name="Geib S.M."/>
        </authorList>
    </citation>
    <scope>NUCLEOTIDE SEQUENCE</scope>
</reference>
<reference evidence="1" key="1">
    <citation type="submission" date="2013-07" db="EMBL/GenBank/DDBJ databases">
        <authorList>
            <person name="Geib S."/>
        </authorList>
    </citation>
    <scope>NUCLEOTIDE SEQUENCE</scope>
</reference>
<dbReference type="AlphaFoldDB" id="W8C6U5"/>
<dbReference type="OrthoDB" id="10683750at2759"/>
<accession>W8C6U5</accession>
<feature type="non-terminal residue" evidence="1">
    <location>
        <position position="1"/>
    </location>
</feature>